<feature type="region of interest" description="Disordered" evidence="1">
    <location>
        <begin position="201"/>
        <end position="294"/>
    </location>
</feature>
<feature type="compositionally biased region" description="Basic residues" evidence="1">
    <location>
        <begin position="211"/>
        <end position="220"/>
    </location>
</feature>
<evidence type="ECO:0000313" key="4">
    <source>
        <dbReference type="Proteomes" id="UP001066276"/>
    </source>
</evidence>
<accession>A0AAV7M6I1</accession>
<comment type="caution">
    <text evidence="3">The sequence shown here is derived from an EMBL/GenBank/DDBJ whole genome shotgun (WGS) entry which is preliminary data.</text>
</comment>
<dbReference type="AlphaFoldDB" id="A0AAV7M6I1"/>
<sequence>MKASSLVGLLTAVVLMATTASAPPPGPTPRVPASENKQTVVLKKPAPIRKGPGQPSRDFRPAKKKTGSPYYTGHRSVAFLTMGEIDVIQRFPEDFGTASPMDPCLGCCTDIENHIPASESEPESPVSPDMNHSHNSMKLEPGLGAIGELDLESSANSTIDHCLGCCDAAIEISTSPMPPLTSGGGSSVPLTSTVLKVTGKQATEKTTQNHPLKRPRKKTTRWGSSAVSSSEEEGMGKFILRREGGTPMADRTEVAERATPKYNPSLKRKKMIPFLRHGCKSVPDSSSMSSSEEG</sequence>
<organism evidence="3 4">
    <name type="scientific">Pleurodeles waltl</name>
    <name type="common">Iberian ribbed newt</name>
    <dbReference type="NCBI Taxonomy" id="8319"/>
    <lineage>
        <taxon>Eukaryota</taxon>
        <taxon>Metazoa</taxon>
        <taxon>Chordata</taxon>
        <taxon>Craniata</taxon>
        <taxon>Vertebrata</taxon>
        <taxon>Euteleostomi</taxon>
        <taxon>Amphibia</taxon>
        <taxon>Batrachia</taxon>
        <taxon>Caudata</taxon>
        <taxon>Salamandroidea</taxon>
        <taxon>Salamandridae</taxon>
        <taxon>Pleurodelinae</taxon>
        <taxon>Pleurodeles</taxon>
    </lineage>
</organism>
<reference evidence="3" key="1">
    <citation type="journal article" date="2022" name="bioRxiv">
        <title>Sequencing and chromosome-scale assembly of the giantPleurodeles waltlgenome.</title>
        <authorList>
            <person name="Brown T."/>
            <person name="Elewa A."/>
            <person name="Iarovenko S."/>
            <person name="Subramanian E."/>
            <person name="Araus A.J."/>
            <person name="Petzold A."/>
            <person name="Susuki M."/>
            <person name="Suzuki K.-i.T."/>
            <person name="Hayashi T."/>
            <person name="Toyoda A."/>
            <person name="Oliveira C."/>
            <person name="Osipova E."/>
            <person name="Leigh N.D."/>
            <person name="Simon A."/>
            <person name="Yun M.H."/>
        </authorList>
    </citation>
    <scope>NUCLEOTIDE SEQUENCE</scope>
    <source>
        <strain evidence="3">20211129_DDA</strain>
        <tissue evidence="3">Liver</tissue>
    </source>
</reference>
<feature type="compositionally biased region" description="Basic and acidic residues" evidence="1">
    <location>
        <begin position="240"/>
        <end position="259"/>
    </location>
</feature>
<evidence type="ECO:0000313" key="3">
    <source>
        <dbReference type="EMBL" id="KAJ1098724.1"/>
    </source>
</evidence>
<dbReference type="EMBL" id="JANPWB010000014">
    <property type="protein sequence ID" value="KAJ1098724.1"/>
    <property type="molecule type" value="Genomic_DNA"/>
</dbReference>
<name>A0AAV7M6I1_PLEWA</name>
<feature type="signal peptide" evidence="2">
    <location>
        <begin position="1"/>
        <end position="22"/>
    </location>
</feature>
<keyword evidence="2" id="KW-0732">Signal</keyword>
<keyword evidence="4" id="KW-1185">Reference proteome</keyword>
<proteinExistence type="predicted"/>
<evidence type="ECO:0000256" key="1">
    <source>
        <dbReference type="SAM" id="MobiDB-lite"/>
    </source>
</evidence>
<feature type="compositionally biased region" description="Polar residues" evidence="1">
    <location>
        <begin position="201"/>
        <end position="210"/>
    </location>
</feature>
<feature type="chain" id="PRO_5043978411" evidence="2">
    <location>
        <begin position="23"/>
        <end position="294"/>
    </location>
</feature>
<feature type="compositionally biased region" description="Low complexity" evidence="1">
    <location>
        <begin position="285"/>
        <end position="294"/>
    </location>
</feature>
<feature type="region of interest" description="Disordered" evidence="1">
    <location>
        <begin position="19"/>
        <end position="68"/>
    </location>
</feature>
<gene>
    <name evidence="3" type="ORF">NDU88_003831</name>
</gene>
<protein>
    <submittedName>
        <fullName evidence="3">Uncharacterized protein</fullName>
    </submittedName>
</protein>
<dbReference type="Proteomes" id="UP001066276">
    <property type="component" value="Chromosome 10"/>
</dbReference>
<evidence type="ECO:0000256" key="2">
    <source>
        <dbReference type="SAM" id="SignalP"/>
    </source>
</evidence>